<evidence type="ECO:0000313" key="3">
    <source>
        <dbReference type="Proteomes" id="UP000484015"/>
    </source>
</evidence>
<dbReference type="SMART" id="SM00901">
    <property type="entry name" value="FRG"/>
    <property type="match status" value="1"/>
</dbReference>
<evidence type="ECO:0000313" key="2">
    <source>
        <dbReference type="EMBL" id="MTW04991.1"/>
    </source>
</evidence>
<reference evidence="2 3" key="1">
    <citation type="submission" date="2019-11" db="EMBL/GenBank/DDBJ databases">
        <title>Type strains purchased from KCTC, JCM and DSMZ.</title>
        <authorList>
            <person name="Lu H."/>
        </authorList>
    </citation>
    <scope>NUCLEOTIDE SEQUENCE [LARGE SCALE GENOMIC DNA]</scope>
    <source>
        <strain evidence="2 3">KCTC 42409</strain>
    </source>
</reference>
<dbReference type="RefSeq" id="WP_155441341.1">
    <property type="nucleotide sequence ID" value="NZ_WNLA01000019.1"/>
</dbReference>
<dbReference type="OrthoDB" id="9816036at2"/>
<protein>
    <submittedName>
        <fullName evidence="2">FRG domain-containing protein</fullName>
    </submittedName>
</protein>
<proteinExistence type="predicted"/>
<accession>A0A6L6Q6U2</accession>
<evidence type="ECO:0000259" key="1">
    <source>
        <dbReference type="SMART" id="SM00901"/>
    </source>
</evidence>
<sequence>MELPIQMFGHIESMGERLEAIFCRDLDRPDEVMIQWCGSNMQKSAGILMRIFEVNSNTIRLTPLMFYVPDNGGGLFAPPRLENYDQLVKVSSELKLHKNSLVGTWGHESNEGGKVEFFIKKPMKVKARKLRNWSAFKSWASEKRAEGNFVDFRGHGSNTFTLSSTLHRAGRSRSERFCYETMPRFQGFAENILDMRFTRGDPDDFSVAVGLAQHHGLPTPLLDWTASPYVAAFFAFSDALANLSTRPNSTHVRVYSLSRALSSIASPIVSLTAPGKHASYLNIAPRKNPRLLAQQGRFLLTNIVDLEAFLCEAEKVTKIELLTAVDIPISSAVEALEDLYFMGLSAASMFPGLDGVCTMMKHEMNFKQKI</sequence>
<dbReference type="Proteomes" id="UP000484015">
    <property type="component" value="Unassembled WGS sequence"/>
</dbReference>
<organism evidence="2 3">
    <name type="scientific">Pseudoduganella ginsengisoli</name>
    <dbReference type="NCBI Taxonomy" id="1462440"/>
    <lineage>
        <taxon>Bacteria</taxon>
        <taxon>Pseudomonadati</taxon>
        <taxon>Pseudomonadota</taxon>
        <taxon>Betaproteobacteria</taxon>
        <taxon>Burkholderiales</taxon>
        <taxon>Oxalobacteraceae</taxon>
        <taxon>Telluria group</taxon>
        <taxon>Pseudoduganella</taxon>
    </lineage>
</organism>
<comment type="caution">
    <text evidence="2">The sequence shown here is derived from an EMBL/GenBank/DDBJ whole genome shotgun (WGS) entry which is preliminary data.</text>
</comment>
<keyword evidence="3" id="KW-1185">Reference proteome</keyword>
<dbReference type="EMBL" id="WNLA01000019">
    <property type="protein sequence ID" value="MTW04991.1"/>
    <property type="molecule type" value="Genomic_DNA"/>
</dbReference>
<gene>
    <name evidence="2" type="ORF">GM668_23215</name>
</gene>
<name>A0A6L6Q6U2_9BURK</name>
<feature type="domain" description="FRG" evidence="1">
    <location>
        <begin position="145"/>
        <end position="241"/>
    </location>
</feature>
<dbReference type="InterPro" id="IPR014966">
    <property type="entry name" value="FRG-dom"/>
</dbReference>
<dbReference type="AlphaFoldDB" id="A0A6L6Q6U2"/>
<dbReference type="Pfam" id="PF08867">
    <property type="entry name" value="FRG"/>
    <property type="match status" value="1"/>
</dbReference>